<evidence type="ECO:0000313" key="2">
    <source>
        <dbReference type="EMBL" id="ABC81945.1"/>
    </source>
</evidence>
<feature type="compositionally biased region" description="Basic residues" evidence="1">
    <location>
        <begin position="1"/>
        <end position="24"/>
    </location>
</feature>
<organism evidence="2 3">
    <name type="scientific">Anaeromyxobacter dehalogenans (strain 2CP-C)</name>
    <dbReference type="NCBI Taxonomy" id="290397"/>
    <lineage>
        <taxon>Bacteria</taxon>
        <taxon>Pseudomonadati</taxon>
        <taxon>Myxococcota</taxon>
        <taxon>Myxococcia</taxon>
        <taxon>Myxococcales</taxon>
        <taxon>Cystobacterineae</taxon>
        <taxon>Anaeromyxobacteraceae</taxon>
        <taxon>Anaeromyxobacter</taxon>
    </lineage>
</organism>
<accession>Q2IJW7</accession>
<dbReference type="Gene3D" id="1.10.530.10">
    <property type="match status" value="1"/>
</dbReference>
<dbReference type="RefSeq" id="WP_011421227.1">
    <property type="nucleotide sequence ID" value="NC_007760.1"/>
</dbReference>
<dbReference type="InterPro" id="IPR023346">
    <property type="entry name" value="Lysozyme-like_dom_sf"/>
</dbReference>
<name>Q2IJW7_ANADE</name>
<feature type="region of interest" description="Disordered" evidence="1">
    <location>
        <begin position="1"/>
        <end position="25"/>
    </location>
</feature>
<dbReference type="eggNOG" id="ENOG502ZCB3">
    <property type="taxonomic scope" value="Bacteria"/>
</dbReference>
<evidence type="ECO:0000256" key="1">
    <source>
        <dbReference type="SAM" id="MobiDB-lite"/>
    </source>
</evidence>
<dbReference type="KEGG" id="ade:Adeh_2175"/>
<reference evidence="2 3" key="1">
    <citation type="submission" date="2006-01" db="EMBL/GenBank/DDBJ databases">
        <title>Complete sequence of Anaeromyxobacter dehalogenans 2CP-C.</title>
        <authorList>
            <consortium name="US DOE Joint Genome Institute"/>
            <person name="Copeland A."/>
            <person name="Lucas S."/>
            <person name="Lapidus A."/>
            <person name="Barry K."/>
            <person name="Detter J.C."/>
            <person name="Glavina T."/>
            <person name="Hammon N."/>
            <person name="Israni S."/>
            <person name="Pitluck S."/>
            <person name="Brettin T."/>
            <person name="Bruce D."/>
            <person name="Han C."/>
            <person name="Tapia R."/>
            <person name="Gilna P."/>
            <person name="Kiss H."/>
            <person name="Schmutz J."/>
            <person name="Larimer F."/>
            <person name="Land M."/>
            <person name="Kyrpides N."/>
            <person name="Anderson I."/>
            <person name="Sanford R.A."/>
            <person name="Ritalahti K.M."/>
            <person name="Thomas H.S."/>
            <person name="Kirby J.R."/>
            <person name="Zhulin I.B."/>
            <person name="Loeffler F.E."/>
            <person name="Richardson P."/>
        </authorList>
    </citation>
    <scope>NUCLEOTIDE SEQUENCE [LARGE SCALE GENOMIC DNA]</scope>
    <source>
        <strain evidence="2 3">2CP-C</strain>
    </source>
</reference>
<gene>
    <name evidence="2" type="ordered locus">Adeh_2175</name>
</gene>
<dbReference type="Proteomes" id="UP000001935">
    <property type="component" value="Chromosome"/>
</dbReference>
<dbReference type="HOGENOM" id="CLU_1052397_0_0_7"/>
<evidence type="ECO:0000313" key="3">
    <source>
        <dbReference type="Proteomes" id="UP000001935"/>
    </source>
</evidence>
<protein>
    <submittedName>
        <fullName evidence="2">Uncharacterized protein</fullName>
    </submittedName>
</protein>
<proteinExistence type="predicted"/>
<dbReference type="SUPFAM" id="SSF53955">
    <property type="entry name" value="Lysozyme-like"/>
    <property type="match status" value="1"/>
</dbReference>
<dbReference type="EMBL" id="CP000251">
    <property type="protein sequence ID" value="ABC81945.1"/>
    <property type="molecule type" value="Genomic_DNA"/>
</dbReference>
<sequence length="285" mass="30706">MARRRARGTGSAGRRRSGRGRGTARRGVVARARAWLGTRRWAELPVAAWALLAVALLLALNLAVQVIRKPTELLGAVVPTSPKPPAETWAEYGGLFEAHATDLVRPELLAALVQVESAGDPLARTYWRWRWTTDPLRVWAPASSAVGILQITDGTYAQARRLCIHDHRVARDGAWWDPDACWFNALYLRTVPSHAVEMTAAWLHVCAADAIAASGATGAGSAEARRLAAVIHLCGRERGAAFARRGFAAAPGERCGDHELAAYLARVDGLAAAFARMGAQADARR</sequence>
<dbReference type="AlphaFoldDB" id="Q2IJW7"/>